<feature type="domain" description="FAD dependent oxidoreductase" evidence="2">
    <location>
        <begin position="11"/>
        <end position="356"/>
    </location>
</feature>
<keyword evidence="4" id="KW-1185">Reference proteome</keyword>
<gene>
    <name evidence="3" type="ORF">ICI42_11255</name>
</gene>
<proteinExistence type="predicted"/>
<reference evidence="3" key="1">
    <citation type="submission" date="2020-09" db="EMBL/GenBank/DDBJ databases">
        <title>Genome seq and assembly of Tianweitania sp.</title>
        <authorList>
            <person name="Chhetri G."/>
        </authorList>
    </citation>
    <scope>NUCLEOTIDE SEQUENCE</scope>
    <source>
        <strain evidence="3">Rool2</strain>
    </source>
</reference>
<dbReference type="Proteomes" id="UP000643405">
    <property type="component" value="Unassembled WGS sequence"/>
</dbReference>
<dbReference type="GO" id="GO:0016491">
    <property type="term" value="F:oxidoreductase activity"/>
    <property type="evidence" value="ECO:0007669"/>
    <property type="project" value="UniProtKB-KW"/>
</dbReference>
<sequence length="384" mass="40240">MQLTPSYAHQRVTVIGGGIFGVSSAVHLARLGAHVTLVTEGAFASEASGRSLAWLNSARFRSEEYHRLRVIGIDRWRTLASRNEGAAWLRFEGGLTWDADDASNRIAEAFAHEQAIGYDSMLLAAGDVAKVTPGINAAAISRQGAIFNPGEGWVDLPTLIDILVRELTSLGGQVLTQTGKASVDIKGGRATGVSCANGTRVEADAVLVATGAAVPAMAQQAGHVIADGTPVALLVKSKPFKSALRAVLNTPNVALRPTPDGAIVCDSAWSEEELNRGSNGSYDVRPATVERLLSEASNVLEGNPKLELESYHCGPKPVPGDGESVIGPLDGIPGYFVAFSHSGATLGLITGELIAHEIVTGEASPLLAKFRPARFSRHVEALAS</sequence>
<dbReference type="Pfam" id="PF01266">
    <property type="entry name" value="DAO"/>
    <property type="match status" value="1"/>
</dbReference>
<dbReference type="Gene3D" id="3.50.50.60">
    <property type="entry name" value="FAD/NAD(P)-binding domain"/>
    <property type="match status" value="1"/>
</dbReference>
<evidence type="ECO:0000313" key="4">
    <source>
        <dbReference type="Proteomes" id="UP000643405"/>
    </source>
</evidence>
<evidence type="ECO:0000259" key="2">
    <source>
        <dbReference type="Pfam" id="PF01266"/>
    </source>
</evidence>
<dbReference type="InterPro" id="IPR036188">
    <property type="entry name" value="FAD/NAD-bd_sf"/>
</dbReference>
<dbReference type="InterPro" id="IPR006076">
    <property type="entry name" value="FAD-dep_OxRdtase"/>
</dbReference>
<dbReference type="SUPFAM" id="SSF51905">
    <property type="entry name" value="FAD/NAD(P)-binding domain"/>
    <property type="match status" value="1"/>
</dbReference>
<accession>A0A8J6PVT3</accession>
<evidence type="ECO:0000256" key="1">
    <source>
        <dbReference type="ARBA" id="ARBA00023002"/>
    </source>
</evidence>
<name>A0A8J6PVT3_9HYPH</name>
<dbReference type="EMBL" id="JACVVX010000003">
    <property type="protein sequence ID" value="MBD0415232.1"/>
    <property type="molecule type" value="Genomic_DNA"/>
</dbReference>
<dbReference type="AlphaFoldDB" id="A0A8J6PVT3"/>
<comment type="caution">
    <text evidence="3">The sequence shown here is derived from an EMBL/GenBank/DDBJ whole genome shotgun (WGS) entry which is preliminary data.</text>
</comment>
<dbReference type="GO" id="GO:0005737">
    <property type="term" value="C:cytoplasm"/>
    <property type="evidence" value="ECO:0007669"/>
    <property type="project" value="TreeGrafter"/>
</dbReference>
<dbReference type="Gene3D" id="3.30.9.10">
    <property type="entry name" value="D-Amino Acid Oxidase, subunit A, domain 2"/>
    <property type="match status" value="1"/>
</dbReference>
<dbReference type="PANTHER" id="PTHR13847">
    <property type="entry name" value="SARCOSINE DEHYDROGENASE-RELATED"/>
    <property type="match status" value="1"/>
</dbReference>
<keyword evidence="1" id="KW-0560">Oxidoreductase</keyword>
<dbReference type="PANTHER" id="PTHR13847:SF289">
    <property type="entry name" value="GLYCINE OXIDASE"/>
    <property type="match status" value="1"/>
</dbReference>
<organism evidence="3 4">
    <name type="scientific">Oryzicola mucosus</name>
    <dbReference type="NCBI Taxonomy" id="2767425"/>
    <lineage>
        <taxon>Bacteria</taxon>
        <taxon>Pseudomonadati</taxon>
        <taxon>Pseudomonadota</taxon>
        <taxon>Alphaproteobacteria</taxon>
        <taxon>Hyphomicrobiales</taxon>
        <taxon>Phyllobacteriaceae</taxon>
        <taxon>Oryzicola</taxon>
    </lineage>
</organism>
<evidence type="ECO:0000313" key="3">
    <source>
        <dbReference type="EMBL" id="MBD0415232.1"/>
    </source>
</evidence>
<protein>
    <submittedName>
        <fullName evidence="3">FAD-binding oxidoreductase</fullName>
    </submittedName>
</protein>